<name>A0ABR1HP78_9HYPO</name>
<feature type="compositionally biased region" description="Basic and acidic residues" evidence="1">
    <location>
        <begin position="244"/>
        <end position="257"/>
    </location>
</feature>
<reference evidence="2 3" key="1">
    <citation type="journal article" date="2025" name="Microbiol. Resour. Announc.">
        <title>Draft genome sequences for Neonectria magnoliae and Neonectria punicea, canker pathogens of Liriodendron tulipifera and Acer saccharum in West Virginia.</title>
        <authorList>
            <person name="Petronek H.M."/>
            <person name="Kasson M.T."/>
            <person name="Metheny A.M."/>
            <person name="Stauder C.M."/>
            <person name="Lovett B."/>
            <person name="Lynch S.C."/>
            <person name="Garnas J.R."/>
            <person name="Kasson L.R."/>
            <person name="Stajich J.E."/>
        </authorList>
    </citation>
    <scope>NUCLEOTIDE SEQUENCE [LARGE SCALE GENOMIC DNA]</scope>
    <source>
        <strain evidence="2 3">NRRL 64651</strain>
    </source>
</reference>
<evidence type="ECO:0000313" key="2">
    <source>
        <dbReference type="EMBL" id="KAK7422759.1"/>
    </source>
</evidence>
<proteinExistence type="predicted"/>
<organism evidence="2 3">
    <name type="scientific">Neonectria magnoliae</name>
    <dbReference type="NCBI Taxonomy" id="2732573"/>
    <lineage>
        <taxon>Eukaryota</taxon>
        <taxon>Fungi</taxon>
        <taxon>Dikarya</taxon>
        <taxon>Ascomycota</taxon>
        <taxon>Pezizomycotina</taxon>
        <taxon>Sordariomycetes</taxon>
        <taxon>Hypocreomycetidae</taxon>
        <taxon>Hypocreales</taxon>
        <taxon>Nectriaceae</taxon>
        <taxon>Neonectria</taxon>
    </lineage>
</organism>
<comment type="caution">
    <text evidence="2">The sequence shown here is derived from an EMBL/GenBank/DDBJ whole genome shotgun (WGS) entry which is preliminary data.</text>
</comment>
<sequence>MSETIKANFIAEGDLEQLKSTITFLNQQKLILESLAKGLKIIISKHVNRHHKCHRIRPMLELIYQKENDAEINRLRRELAELGSKNNAEVEIDCRQQQVLDLALKNKAENDRRRRALAELDLVSKALSVFSLRPARIYSLEKTSFDALVRGLPKFVEAKPGRRDFIETAIGAYVQDTITEFEQKVLIIDQTPSYSTTVRREDRPTKRLKMTPTHCPDAGRPEPPRIPSLAPTSSTTASMVESVLPDRRDQAHAEQPNRTELNSQLENLSARPWPDSNMGFFESECGTDDAGCQPDRLTRGLAEDISMMEMEEVSQLPLDFLPYFPETWWLGRELCLGVEPLSGEVAFDSSQREQRPVSF</sequence>
<gene>
    <name evidence="2" type="ORF">QQZ08_009384</name>
</gene>
<accession>A0ABR1HP78</accession>
<protein>
    <submittedName>
        <fullName evidence="2">Uncharacterized protein</fullName>
    </submittedName>
</protein>
<dbReference type="Proteomes" id="UP001498421">
    <property type="component" value="Unassembled WGS sequence"/>
</dbReference>
<dbReference type="EMBL" id="JAZAVK010000105">
    <property type="protein sequence ID" value="KAK7422759.1"/>
    <property type="molecule type" value="Genomic_DNA"/>
</dbReference>
<evidence type="ECO:0000256" key="1">
    <source>
        <dbReference type="SAM" id="MobiDB-lite"/>
    </source>
</evidence>
<keyword evidence="3" id="KW-1185">Reference proteome</keyword>
<evidence type="ECO:0000313" key="3">
    <source>
        <dbReference type="Proteomes" id="UP001498421"/>
    </source>
</evidence>
<feature type="compositionally biased region" description="Low complexity" evidence="1">
    <location>
        <begin position="227"/>
        <end position="238"/>
    </location>
</feature>
<feature type="compositionally biased region" description="Polar residues" evidence="1">
    <location>
        <begin position="258"/>
        <end position="267"/>
    </location>
</feature>
<feature type="region of interest" description="Disordered" evidence="1">
    <location>
        <begin position="208"/>
        <end position="267"/>
    </location>
</feature>